<feature type="compositionally biased region" description="Polar residues" evidence="1">
    <location>
        <begin position="144"/>
        <end position="156"/>
    </location>
</feature>
<dbReference type="AlphaFoldDB" id="A0AB40CJX6"/>
<accession>A0AB40CJX6</accession>
<proteinExistence type="predicted"/>
<evidence type="ECO:0000313" key="3">
    <source>
        <dbReference type="RefSeq" id="XP_039140370.1"/>
    </source>
</evidence>
<evidence type="ECO:0000313" key="2">
    <source>
        <dbReference type="Proteomes" id="UP001515500"/>
    </source>
</evidence>
<name>A0AB40CJX6_DIOCR</name>
<gene>
    <name evidence="3" type="primary">LOC120277577</name>
</gene>
<dbReference type="GeneID" id="120277577"/>
<feature type="region of interest" description="Disordered" evidence="1">
    <location>
        <begin position="139"/>
        <end position="184"/>
    </location>
</feature>
<dbReference type="Proteomes" id="UP001515500">
    <property type="component" value="Chromosome 15"/>
</dbReference>
<sequence>MLTNIVGECGLINFCHNLSVHLVENAEGTSSISSFFQDKDCHSLSSSGCDGFNNDHFPPSPSVNKICTRPVYHVQQVRPTCEGICDVHETSQQNKTFNIDARGASPRKKKRKELGSILRYFQVSDSSTKQVVDEFTQADAPFPTSGQTNTSISDSESYMEPDPSEHQRSNLVRNDNNDENNSTHVNETMQTSTAWHLNVEDVDPSVIDELPLEIQREVRGWLRLPKHVQATKRGSDITQYFLSAKK</sequence>
<protein>
    <submittedName>
        <fullName evidence="3">DNA polymerase eta-like</fullName>
    </submittedName>
</protein>
<evidence type="ECO:0000256" key="1">
    <source>
        <dbReference type="SAM" id="MobiDB-lite"/>
    </source>
</evidence>
<reference evidence="3" key="1">
    <citation type="submission" date="2025-08" db="UniProtKB">
        <authorList>
            <consortium name="RefSeq"/>
        </authorList>
    </citation>
    <scope>IDENTIFICATION</scope>
</reference>
<dbReference type="RefSeq" id="XP_039140370.1">
    <property type="nucleotide sequence ID" value="XM_039284436.1"/>
</dbReference>
<feature type="compositionally biased region" description="Low complexity" evidence="1">
    <location>
        <begin position="169"/>
        <end position="184"/>
    </location>
</feature>
<keyword evidence="2" id="KW-1185">Reference proteome</keyword>
<organism evidence="2 3">
    <name type="scientific">Dioscorea cayennensis subsp. rotundata</name>
    <name type="common">White Guinea yam</name>
    <name type="synonym">Dioscorea rotundata</name>
    <dbReference type="NCBI Taxonomy" id="55577"/>
    <lineage>
        <taxon>Eukaryota</taxon>
        <taxon>Viridiplantae</taxon>
        <taxon>Streptophyta</taxon>
        <taxon>Embryophyta</taxon>
        <taxon>Tracheophyta</taxon>
        <taxon>Spermatophyta</taxon>
        <taxon>Magnoliopsida</taxon>
        <taxon>Liliopsida</taxon>
        <taxon>Dioscoreales</taxon>
        <taxon>Dioscoreaceae</taxon>
        <taxon>Dioscorea</taxon>
    </lineage>
</organism>